<name>A0A6J6DFK8_9ZZZZ</name>
<evidence type="ECO:0000313" key="1">
    <source>
        <dbReference type="EMBL" id="CAB4562850.1"/>
    </source>
</evidence>
<dbReference type="PROSITE" id="PS51257">
    <property type="entry name" value="PROKAR_LIPOPROTEIN"/>
    <property type="match status" value="1"/>
</dbReference>
<dbReference type="EMBL" id="CAEZSR010000066">
    <property type="protein sequence ID" value="CAB4562850.1"/>
    <property type="molecule type" value="Genomic_DNA"/>
</dbReference>
<dbReference type="InterPro" id="IPR051200">
    <property type="entry name" value="Host-pathogen_enzymatic-act"/>
</dbReference>
<sequence length="354" mass="36029">MRVSVALVGVVLAGVLGGCGGGSTDPADGLESPVPTSAVRVSEVDSSVQSSSALSGTAASSGDVGSTGGSVTLEPFELSSTDLLLDAVLVDGSVWVSSFAPGEVWRVDPASGAIDATIGVGQGPKRLLFDGTSIWVASELDSSLTRIDPTSNSVVATVPVEARPVGSLAFDGALLWVGTFDDEVVAIDPGTGEQVASVDVGGDIADVVFDGTDLWVVADGVGAARIDLDTRAIDQVVELAESAFGSSPGRIVWDGTWLWVSDGPARTLTRIDPSTMISEVVDLGFGASPSSLASDGTSVWLLDASGSLERIDTNTLERVEVTDQLAGGTSITQDGENLWVTIGGPATLVRIRPD</sequence>
<proteinExistence type="predicted"/>
<reference evidence="1" key="1">
    <citation type="submission" date="2020-05" db="EMBL/GenBank/DDBJ databases">
        <authorList>
            <person name="Chiriac C."/>
            <person name="Salcher M."/>
            <person name="Ghai R."/>
            <person name="Kavagutti S V."/>
        </authorList>
    </citation>
    <scope>NUCLEOTIDE SEQUENCE</scope>
</reference>
<dbReference type="AlphaFoldDB" id="A0A6J6DFK8"/>
<dbReference type="PANTHER" id="PTHR47197">
    <property type="entry name" value="PROTEIN NIRF"/>
    <property type="match status" value="1"/>
</dbReference>
<dbReference type="Gene3D" id="2.130.10.10">
    <property type="entry name" value="YVTN repeat-like/Quinoprotein amine dehydrogenase"/>
    <property type="match status" value="1"/>
</dbReference>
<dbReference type="SUPFAM" id="SSF50974">
    <property type="entry name" value="Nitrous oxide reductase, N-terminal domain"/>
    <property type="match status" value="1"/>
</dbReference>
<organism evidence="1">
    <name type="scientific">freshwater metagenome</name>
    <dbReference type="NCBI Taxonomy" id="449393"/>
    <lineage>
        <taxon>unclassified sequences</taxon>
        <taxon>metagenomes</taxon>
        <taxon>ecological metagenomes</taxon>
    </lineage>
</organism>
<gene>
    <name evidence="1" type="ORF">UFOPK1493_01895</name>
</gene>
<dbReference type="InterPro" id="IPR015943">
    <property type="entry name" value="WD40/YVTN_repeat-like_dom_sf"/>
</dbReference>
<dbReference type="PANTHER" id="PTHR47197:SF3">
    <property type="entry name" value="DIHYDRO-HEME D1 DEHYDROGENASE"/>
    <property type="match status" value="1"/>
</dbReference>
<protein>
    <submittedName>
        <fullName evidence="1">Unannotated protein</fullName>
    </submittedName>
</protein>
<dbReference type="InterPro" id="IPR011045">
    <property type="entry name" value="N2O_reductase_N"/>
</dbReference>
<accession>A0A6J6DFK8</accession>